<evidence type="ECO:0000256" key="14">
    <source>
        <dbReference type="PROSITE-ProRule" id="PRU01360"/>
    </source>
</evidence>
<dbReference type="InterPro" id="IPR000531">
    <property type="entry name" value="Beta-barrel_TonB"/>
</dbReference>
<evidence type="ECO:0000259" key="17">
    <source>
        <dbReference type="Pfam" id="PF00593"/>
    </source>
</evidence>
<evidence type="ECO:0000256" key="3">
    <source>
        <dbReference type="ARBA" id="ARBA00022448"/>
    </source>
</evidence>
<dbReference type="Proteomes" id="UP000293623">
    <property type="component" value="Unassembled WGS sequence"/>
</dbReference>
<evidence type="ECO:0000256" key="12">
    <source>
        <dbReference type="ARBA" id="ARBA00023170"/>
    </source>
</evidence>
<evidence type="ECO:0000256" key="1">
    <source>
        <dbReference type="ARBA" id="ARBA00004571"/>
    </source>
</evidence>
<evidence type="ECO:0000256" key="10">
    <source>
        <dbReference type="ARBA" id="ARBA00023077"/>
    </source>
</evidence>
<evidence type="ECO:0000256" key="6">
    <source>
        <dbReference type="ARBA" id="ARBA00022692"/>
    </source>
</evidence>
<organism evidence="19 20">
    <name type="scientific">Pelagerythrobacter rhizovicinus</name>
    <dbReference type="NCBI Taxonomy" id="2268576"/>
    <lineage>
        <taxon>Bacteria</taxon>
        <taxon>Pseudomonadati</taxon>
        <taxon>Pseudomonadota</taxon>
        <taxon>Alphaproteobacteria</taxon>
        <taxon>Sphingomonadales</taxon>
        <taxon>Erythrobacteraceae</taxon>
        <taxon>Pelagerythrobacter</taxon>
    </lineage>
</organism>
<comment type="caution">
    <text evidence="19">The sequence shown here is derived from an EMBL/GenBank/DDBJ whole genome shotgun (WGS) entry which is preliminary data.</text>
</comment>
<protein>
    <submittedName>
        <fullName evidence="19">TonB-dependent siderophore receptor</fullName>
    </submittedName>
</protein>
<dbReference type="GO" id="GO:0015891">
    <property type="term" value="P:siderophore transport"/>
    <property type="evidence" value="ECO:0007669"/>
    <property type="project" value="InterPro"/>
</dbReference>
<evidence type="ECO:0000256" key="11">
    <source>
        <dbReference type="ARBA" id="ARBA00023136"/>
    </source>
</evidence>
<dbReference type="EMBL" id="SDPV01000002">
    <property type="protein sequence ID" value="RXZ64386.1"/>
    <property type="molecule type" value="Genomic_DNA"/>
</dbReference>
<dbReference type="OrthoDB" id="9760333at2"/>
<dbReference type="GO" id="GO:0009279">
    <property type="term" value="C:cell outer membrane"/>
    <property type="evidence" value="ECO:0007669"/>
    <property type="project" value="UniProtKB-SubCell"/>
</dbReference>
<dbReference type="NCBIfam" id="TIGR01783">
    <property type="entry name" value="TonB-siderophor"/>
    <property type="match status" value="1"/>
</dbReference>
<evidence type="ECO:0000259" key="18">
    <source>
        <dbReference type="Pfam" id="PF07715"/>
    </source>
</evidence>
<evidence type="ECO:0000256" key="2">
    <source>
        <dbReference type="ARBA" id="ARBA00009810"/>
    </source>
</evidence>
<keyword evidence="13 14" id="KW-0998">Cell outer membrane</keyword>
<feature type="domain" description="TonB-dependent receptor-like beta-barrel" evidence="17">
    <location>
        <begin position="231"/>
        <end position="698"/>
    </location>
</feature>
<sequence>MRLFRLSILCATALAPVPTLAADDSAAEAAYAADEQRQIVVTGARQESSTATKTDTPIIETPQPITIIDDELYLAQGAVSVSDTLNYVSGVTANPYGPDSRVDGAFVRGINALQFRDGMRDVFSYYATIRADPYNFDQVELVRGPASVLFGQGALGGIMNLVSKRPEFTTGGEVSVRYGSHDRKEALADLTGPLTDNLAGRLVARVRDAGTQTDFVPDDRVLISPSLTFQPSPDTDLTLIGLYQEDDGGSTSQFLPLVGTILPNPNGRLPNDLFIGKPGWDRYDGRLLQGTALFEHRFGESARLNLKARYIDSDLTYLTHYPNSYCNPANPYVQLDPATGRPPVDADGNTIINPETGCPLADPDQRTIGLYADGSRARMEIFSTDNNVQLNFNTGANVEHVILAGLDFSFNRVRKTGGMAIEYIDIYDIDYDALSDFDGGLPQPSGPSEDVKQDQLGLYLQDQIRFFDRVSVVLGARRDWTSSRSFSDPRRKDAATTFRAGVIAEIVDEVSPFFSYTESFEPIAGTTSDGSPFVPKMGRQYEAGVKFHPADAILVTVTGYHIKESNRPVSDDSTPDPFDQIQIGSMTSKGFEFEGNATLPGDLNLIANLSYNEAEIDGTNQQLDNVPKFNASLWSTKRFALSDETSLLLGGGVRHVGKNRSFGPAFPDGIVTPAFTLVDAFAEVTFDRWSFAINATNLFDKRYYSACLARGDCFMGSERNVFGTVSYRF</sequence>
<name>A0A4V1QVZ6_9SPHN</name>
<keyword evidence="4 14" id="KW-1134">Transmembrane beta strand</keyword>
<evidence type="ECO:0000313" key="19">
    <source>
        <dbReference type="EMBL" id="RXZ64386.1"/>
    </source>
</evidence>
<feature type="signal peptide" evidence="16">
    <location>
        <begin position="1"/>
        <end position="21"/>
    </location>
</feature>
<keyword evidence="7 16" id="KW-0732">Signal</keyword>
<keyword evidence="6 14" id="KW-0812">Transmembrane</keyword>
<evidence type="ECO:0000256" key="7">
    <source>
        <dbReference type="ARBA" id="ARBA00022729"/>
    </source>
</evidence>
<accession>A0A4V1QVZ6</accession>
<dbReference type="Gene3D" id="2.170.130.10">
    <property type="entry name" value="TonB-dependent receptor, plug domain"/>
    <property type="match status" value="1"/>
</dbReference>
<dbReference type="InterPro" id="IPR010105">
    <property type="entry name" value="TonB_sidphr_rcpt"/>
</dbReference>
<evidence type="ECO:0000313" key="20">
    <source>
        <dbReference type="Proteomes" id="UP000293623"/>
    </source>
</evidence>
<feature type="chain" id="PRO_5020682156" evidence="16">
    <location>
        <begin position="22"/>
        <end position="729"/>
    </location>
</feature>
<dbReference type="InterPro" id="IPR036942">
    <property type="entry name" value="Beta-barrel_TonB_sf"/>
</dbReference>
<keyword evidence="12 19" id="KW-0675">Receptor</keyword>
<keyword evidence="8" id="KW-0408">Iron</keyword>
<dbReference type="InterPro" id="IPR039426">
    <property type="entry name" value="TonB-dep_rcpt-like"/>
</dbReference>
<dbReference type="Pfam" id="PF07715">
    <property type="entry name" value="Plug"/>
    <property type="match status" value="1"/>
</dbReference>
<evidence type="ECO:0000256" key="16">
    <source>
        <dbReference type="SAM" id="SignalP"/>
    </source>
</evidence>
<dbReference type="PANTHER" id="PTHR32552:SF68">
    <property type="entry name" value="FERRICHROME OUTER MEMBRANE TRANSPORTER_PHAGE RECEPTOR"/>
    <property type="match status" value="1"/>
</dbReference>
<keyword evidence="10 15" id="KW-0798">TonB box</keyword>
<keyword evidence="11 14" id="KW-0472">Membrane</keyword>
<keyword evidence="3 14" id="KW-0813">Transport</keyword>
<dbReference type="RefSeq" id="WP_129524697.1">
    <property type="nucleotide sequence ID" value="NZ_SDPV01000002.1"/>
</dbReference>
<keyword evidence="20" id="KW-1185">Reference proteome</keyword>
<feature type="domain" description="TonB-dependent receptor plug" evidence="18">
    <location>
        <begin position="58"/>
        <end position="158"/>
    </location>
</feature>
<evidence type="ECO:0000256" key="8">
    <source>
        <dbReference type="ARBA" id="ARBA00023004"/>
    </source>
</evidence>
<dbReference type="InterPro" id="IPR037066">
    <property type="entry name" value="Plug_dom_sf"/>
</dbReference>
<dbReference type="PANTHER" id="PTHR32552">
    <property type="entry name" value="FERRICHROME IRON RECEPTOR-RELATED"/>
    <property type="match status" value="1"/>
</dbReference>
<dbReference type="GO" id="GO:0015344">
    <property type="term" value="F:siderophore uptake transmembrane transporter activity"/>
    <property type="evidence" value="ECO:0007669"/>
    <property type="project" value="TreeGrafter"/>
</dbReference>
<keyword evidence="5" id="KW-0410">Iron transport</keyword>
<reference evidence="19 20" key="1">
    <citation type="submission" date="2019-01" db="EMBL/GenBank/DDBJ databases">
        <title>Altererythrobacter rhizovicinus sp. nov., isolated from the rhizosphere soil of Haloxylon ammodendron.</title>
        <authorList>
            <person name="Li H.-P."/>
            <person name="Gou J.-Y."/>
            <person name="Yao D."/>
            <person name="Han Q.-Q."/>
            <person name="Shao K.-Z."/>
            <person name="Zhao Q."/>
            <person name="Zhang J.-L."/>
        </authorList>
    </citation>
    <scope>NUCLEOTIDE SEQUENCE [LARGE SCALE GENOMIC DNA]</scope>
    <source>
        <strain evidence="19 20">AY-3R</strain>
    </source>
</reference>
<dbReference type="CDD" id="cd01347">
    <property type="entry name" value="ligand_gated_channel"/>
    <property type="match status" value="1"/>
</dbReference>
<proteinExistence type="inferred from homology"/>
<comment type="subcellular location">
    <subcellularLocation>
        <location evidence="1 14">Cell outer membrane</location>
        <topology evidence="1 14">Multi-pass membrane protein</topology>
    </subcellularLocation>
</comment>
<evidence type="ECO:0000256" key="4">
    <source>
        <dbReference type="ARBA" id="ARBA00022452"/>
    </source>
</evidence>
<dbReference type="Pfam" id="PF00593">
    <property type="entry name" value="TonB_dep_Rec_b-barrel"/>
    <property type="match status" value="1"/>
</dbReference>
<dbReference type="Gene3D" id="2.40.170.20">
    <property type="entry name" value="TonB-dependent receptor, beta-barrel domain"/>
    <property type="match status" value="1"/>
</dbReference>
<evidence type="ECO:0000256" key="15">
    <source>
        <dbReference type="RuleBase" id="RU003357"/>
    </source>
</evidence>
<dbReference type="InterPro" id="IPR012910">
    <property type="entry name" value="Plug_dom"/>
</dbReference>
<dbReference type="AlphaFoldDB" id="A0A4V1QVZ6"/>
<evidence type="ECO:0000256" key="9">
    <source>
        <dbReference type="ARBA" id="ARBA00023065"/>
    </source>
</evidence>
<evidence type="ECO:0000256" key="13">
    <source>
        <dbReference type="ARBA" id="ARBA00023237"/>
    </source>
</evidence>
<keyword evidence="9" id="KW-0406">Ion transport</keyword>
<dbReference type="SUPFAM" id="SSF56935">
    <property type="entry name" value="Porins"/>
    <property type="match status" value="1"/>
</dbReference>
<dbReference type="GO" id="GO:0038023">
    <property type="term" value="F:signaling receptor activity"/>
    <property type="evidence" value="ECO:0007669"/>
    <property type="project" value="InterPro"/>
</dbReference>
<dbReference type="PROSITE" id="PS52016">
    <property type="entry name" value="TONB_DEPENDENT_REC_3"/>
    <property type="match status" value="1"/>
</dbReference>
<gene>
    <name evidence="19" type="ORF">ETX26_10830</name>
</gene>
<comment type="similarity">
    <text evidence="2 14 15">Belongs to the TonB-dependent receptor family.</text>
</comment>
<evidence type="ECO:0000256" key="5">
    <source>
        <dbReference type="ARBA" id="ARBA00022496"/>
    </source>
</evidence>